<dbReference type="SUPFAM" id="SSF52172">
    <property type="entry name" value="CheY-like"/>
    <property type="match status" value="1"/>
</dbReference>
<dbReference type="InterPro" id="IPR001789">
    <property type="entry name" value="Sig_transdc_resp-reg_receiver"/>
</dbReference>
<dbReference type="Gene3D" id="3.40.50.300">
    <property type="entry name" value="P-loop containing nucleotide triphosphate hydrolases"/>
    <property type="match status" value="1"/>
</dbReference>
<feature type="domain" description="Response regulatory" evidence="2">
    <location>
        <begin position="10"/>
        <end position="127"/>
    </location>
</feature>
<evidence type="ECO:0000259" key="2">
    <source>
        <dbReference type="PROSITE" id="PS50110"/>
    </source>
</evidence>
<dbReference type="PANTHER" id="PTHR43384">
    <property type="entry name" value="SEPTUM SITE-DETERMINING PROTEIN MIND HOMOLOG, CHLOROPLASTIC-RELATED"/>
    <property type="match status" value="1"/>
</dbReference>
<sequence>MTQDTQQPSTILLIGPDSALLEGVAAVLAPVQSVRPVIAALPVEQVARDPRAAQAAVVVVDLDPRRQESLAGLRTLMGTVAPGAPVIVLTEAFDDGLARWFLQIRVADFLRKPVQPKDVLRSCVQALRAGQAMPEQTGRTHALLPALGGVGNTTLAIETAMILLRDGKEPSTCLVDLDFQSSSCAEYLDIEPRLNVEEVGRYPERLDQQLMEVMLNLHGSGLSVLAAPGRPAQPNDVSPDFVLRVLDLVSARFRNVVIDLPRRWDPWTDAVLGGSNTVFLVTDMTVPGLRQGRNLARAVSERLPEVEPRVVVNRFQQTSLFGTGLRKTDAESALGAFFAGTVANNYPLVREAIDRGLPLESVKAGSNVSADLRKIVLSPVARA</sequence>
<comment type="caution">
    <text evidence="3">The sequence shown here is derived from an EMBL/GenBank/DDBJ whole genome shotgun (WGS) entry which is preliminary data.</text>
</comment>
<keyword evidence="4" id="KW-1185">Reference proteome</keyword>
<keyword evidence="1" id="KW-0597">Phosphoprotein</keyword>
<dbReference type="Proteomes" id="UP000603912">
    <property type="component" value="Unassembled WGS sequence"/>
</dbReference>
<proteinExistence type="predicted"/>
<dbReference type="GO" id="GO:0009898">
    <property type="term" value="C:cytoplasmic side of plasma membrane"/>
    <property type="evidence" value="ECO:0007669"/>
    <property type="project" value="TreeGrafter"/>
</dbReference>
<dbReference type="GO" id="GO:0051782">
    <property type="term" value="P:negative regulation of cell division"/>
    <property type="evidence" value="ECO:0007669"/>
    <property type="project" value="TreeGrafter"/>
</dbReference>
<evidence type="ECO:0000313" key="4">
    <source>
        <dbReference type="Proteomes" id="UP000603912"/>
    </source>
</evidence>
<dbReference type="PANTHER" id="PTHR43384:SF13">
    <property type="entry name" value="SLR0110 PROTEIN"/>
    <property type="match status" value="1"/>
</dbReference>
<evidence type="ECO:0000313" key="3">
    <source>
        <dbReference type="EMBL" id="GGH18316.1"/>
    </source>
</evidence>
<dbReference type="AlphaFoldDB" id="A0A917I7P9"/>
<dbReference type="GO" id="GO:0000160">
    <property type="term" value="P:phosphorelay signal transduction system"/>
    <property type="evidence" value="ECO:0007669"/>
    <property type="project" value="InterPro"/>
</dbReference>
<dbReference type="GO" id="GO:0016887">
    <property type="term" value="F:ATP hydrolysis activity"/>
    <property type="evidence" value="ECO:0007669"/>
    <property type="project" value="TreeGrafter"/>
</dbReference>
<dbReference type="EMBL" id="BMES01000001">
    <property type="protein sequence ID" value="GGH18316.1"/>
    <property type="molecule type" value="Genomic_DNA"/>
</dbReference>
<protein>
    <submittedName>
        <fullName evidence="3">Transcriptional regulator</fullName>
    </submittedName>
</protein>
<dbReference type="InterPro" id="IPR027417">
    <property type="entry name" value="P-loop_NTPase"/>
</dbReference>
<dbReference type="InterPro" id="IPR050625">
    <property type="entry name" value="ParA/MinD_ATPase"/>
</dbReference>
<reference evidence="3" key="2">
    <citation type="submission" date="2020-09" db="EMBL/GenBank/DDBJ databases">
        <authorList>
            <person name="Sun Q."/>
            <person name="Zhou Y."/>
        </authorList>
    </citation>
    <scope>NUCLEOTIDE SEQUENCE</scope>
    <source>
        <strain evidence="3">CGMCC 1.12214</strain>
    </source>
</reference>
<feature type="modified residue" description="4-aspartylphosphate" evidence="1">
    <location>
        <position position="61"/>
    </location>
</feature>
<dbReference type="GO" id="GO:0005829">
    <property type="term" value="C:cytosol"/>
    <property type="evidence" value="ECO:0007669"/>
    <property type="project" value="TreeGrafter"/>
</dbReference>
<evidence type="ECO:0000256" key="1">
    <source>
        <dbReference type="PROSITE-ProRule" id="PRU00169"/>
    </source>
</evidence>
<organism evidence="3 4">
    <name type="scientific">Alsobacter metallidurans</name>
    <dbReference type="NCBI Taxonomy" id="340221"/>
    <lineage>
        <taxon>Bacteria</taxon>
        <taxon>Pseudomonadati</taxon>
        <taxon>Pseudomonadota</taxon>
        <taxon>Alphaproteobacteria</taxon>
        <taxon>Hyphomicrobiales</taxon>
        <taxon>Alsobacteraceae</taxon>
        <taxon>Alsobacter</taxon>
    </lineage>
</organism>
<dbReference type="RefSeq" id="WP_188517501.1">
    <property type="nucleotide sequence ID" value="NZ_BMES01000001.1"/>
</dbReference>
<dbReference type="GO" id="GO:0005524">
    <property type="term" value="F:ATP binding"/>
    <property type="evidence" value="ECO:0007669"/>
    <property type="project" value="TreeGrafter"/>
</dbReference>
<dbReference type="SUPFAM" id="SSF52540">
    <property type="entry name" value="P-loop containing nucleoside triphosphate hydrolases"/>
    <property type="match status" value="1"/>
</dbReference>
<reference evidence="3" key="1">
    <citation type="journal article" date="2014" name="Int. J. Syst. Evol. Microbiol.">
        <title>Complete genome sequence of Corynebacterium casei LMG S-19264T (=DSM 44701T), isolated from a smear-ripened cheese.</title>
        <authorList>
            <consortium name="US DOE Joint Genome Institute (JGI-PGF)"/>
            <person name="Walter F."/>
            <person name="Albersmeier A."/>
            <person name="Kalinowski J."/>
            <person name="Ruckert C."/>
        </authorList>
    </citation>
    <scope>NUCLEOTIDE SEQUENCE</scope>
    <source>
        <strain evidence="3">CGMCC 1.12214</strain>
    </source>
</reference>
<gene>
    <name evidence="3" type="ORF">GCM10007036_20390</name>
</gene>
<accession>A0A917I7P9</accession>
<dbReference type="Gene3D" id="3.40.50.2300">
    <property type="match status" value="1"/>
</dbReference>
<dbReference type="InterPro" id="IPR011006">
    <property type="entry name" value="CheY-like_superfamily"/>
</dbReference>
<name>A0A917I7P9_9HYPH</name>
<dbReference type="PROSITE" id="PS50110">
    <property type="entry name" value="RESPONSE_REGULATORY"/>
    <property type="match status" value="1"/>
</dbReference>